<dbReference type="InterPro" id="IPR004527">
    <property type="entry name" value="Glu-tRNA-ligase_bac/mito"/>
</dbReference>
<protein>
    <recommendedName>
        <fullName evidence="10">Glutamate--tRNA ligase</fullName>
        <ecNumber evidence="10">6.1.1.17</ecNumber>
    </recommendedName>
    <alternativeName>
        <fullName evidence="10">Glutamyl-tRNA synthetase</fullName>
        <shortName evidence="10">GluRS</shortName>
    </alternativeName>
</protein>
<dbReference type="GO" id="GO:0000049">
    <property type="term" value="F:tRNA binding"/>
    <property type="evidence" value="ECO:0007669"/>
    <property type="project" value="InterPro"/>
</dbReference>
<dbReference type="Proteomes" id="UP000033358">
    <property type="component" value="Unassembled WGS sequence"/>
</dbReference>
<dbReference type="InterPro" id="IPR020751">
    <property type="entry name" value="aa-tRNA-synth_I_codon-bd_sub2"/>
</dbReference>
<dbReference type="Pfam" id="PF00749">
    <property type="entry name" value="tRNA-synt_1c"/>
    <property type="match status" value="1"/>
</dbReference>
<sequence length="456" mass="51988">MTVITRFAPSPTGYLHIGSARTALFNYLFSKHHGGKFLLRIEDTDRARSTDEAVNAIITGLDWLGIKHDDEITYQFARGKRHAEFAHELVKNGKAYYCYMSQEELLANRSQRETKGFRSIYRDTSLQSAPKDIKPVIRLKSPLTGETVIEDLIQGKVRFNNEQADDMVLLRSDGTATYMLAVVVDDHDMGITHIIRGDDHLNNASRQTHLYQAMSWEVPKFAHIPLIHGDDGAKLSKRHGALGVEAYQEMGYLPEALCNYLLRLGWSHGNDEIISQEKAIEWFDLKSVGKSPSRLDFKKLANVNQHYIKNCDDQKLLELMIPFFAQEIDENSKTRIIKALRILKPRATNLVDIAKNSLIFLKDFTVSNSDEAREVLAKIDLSIVDKLIPTLESQENWQEQELQELVKKYCQDHELKLGDIAQILRIYLTGSLISPSVFDIMSIIGKNESMNRIKIN</sequence>
<dbReference type="InterPro" id="IPR045462">
    <property type="entry name" value="aa-tRNA-synth_I_cd-bd"/>
</dbReference>
<evidence type="ECO:0000313" key="13">
    <source>
        <dbReference type="EMBL" id="KKB96102.1"/>
    </source>
</evidence>
<evidence type="ECO:0000256" key="3">
    <source>
        <dbReference type="ARBA" id="ARBA00011245"/>
    </source>
</evidence>
<comment type="subunit">
    <text evidence="3 10">Monomer.</text>
</comment>
<dbReference type="InterPro" id="IPR033910">
    <property type="entry name" value="GluRS_core"/>
</dbReference>
<evidence type="ECO:0000256" key="7">
    <source>
        <dbReference type="ARBA" id="ARBA00022840"/>
    </source>
</evidence>
<comment type="caution">
    <text evidence="13">The sequence shown here is derived from an EMBL/GenBank/DDBJ whole genome shotgun (WGS) entry which is preliminary data.</text>
</comment>
<keyword evidence="4 10" id="KW-0963">Cytoplasm</keyword>
<dbReference type="GO" id="GO:0006424">
    <property type="term" value="P:glutamyl-tRNA aminoacylation"/>
    <property type="evidence" value="ECO:0007669"/>
    <property type="project" value="UniProtKB-UniRule"/>
</dbReference>
<keyword evidence="14" id="KW-1185">Reference proteome</keyword>
<gene>
    <name evidence="10 13" type="primary">gltX</name>
    <name evidence="13" type="ORF">SZ25_00822</name>
</gene>
<feature type="domain" description="Glutamyl/glutaminyl-tRNA synthetase class Ib catalytic" evidence="11">
    <location>
        <begin position="3"/>
        <end position="301"/>
    </location>
</feature>
<evidence type="ECO:0000256" key="5">
    <source>
        <dbReference type="ARBA" id="ARBA00022598"/>
    </source>
</evidence>
<keyword evidence="6 10" id="KW-0547">Nucleotide-binding</keyword>
<dbReference type="AlphaFoldDB" id="A0A0F5MPV4"/>
<dbReference type="InterPro" id="IPR049940">
    <property type="entry name" value="GluQ/Sye"/>
</dbReference>
<evidence type="ECO:0000256" key="4">
    <source>
        <dbReference type="ARBA" id="ARBA00022490"/>
    </source>
</evidence>
<dbReference type="CDD" id="cd00808">
    <property type="entry name" value="GluRS_core"/>
    <property type="match status" value="1"/>
</dbReference>
<dbReference type="SUPFAM" id="SSF48163">
    <property type="entry name" value="An anticodon-binding domain of class I aminoacyl-tRNA synthetases"/>
    <property type="match status" value="1"/>
</dbReference>
<evidence type="ECO:0000256" key="1">
    <source>
        <dbReference type="ARBA" id="ARBA00004496"/>
    </source>
</evidence>
<dbReference type="GO" id="GO:0005829">
    <property type="term" value="C:cytosol"/>
    <property type="evidence" value="ECO:0007669"/>
    <property type="project" value="TreeGrafter"/>
</dbReference>
<evidence type="ECO:0000313" key="14">
    <source>
        <dbReference type="Proteomes" id="UP000033358"/>
    </source>
</evidence>
<dbReference type="Gene3D" id="3.40.50.620">
    <property type="entry name" value="HUPs"/>
    <property type="match status" value="1"/>
</dbReference>
<organism evidence="13 14">
    <name type="scientific">Candidatus Arcanibacter lacustris</name>
    <dbReference type="NCBI Taxonomy" id="1607817"/>
    <lineage>
        <taxon>Bacteria</taxon>
        <taxon>Pseudomonadati</taxon>
        <taxon>Pseudomonadota</taxon>
        <taxon>Alphaproteobacteria</taxon>
        <taxon>Rickettsiales</taxon>
        <taxon>Candidatus Arcanibacter</taxon>
    </lineage>
</organism>
<comment type="function">
    <text evidence="10">Catalyzes the attachment of glutamate to tRNA(Glu) in a two-step reaction: glutamate is first activated by ATP to form Glu-AMP and then transferred to the acceptor end of tRNA(Glu).</text>
</comment>
<dbReference type="GO" id="GO:0005524">
    <property type="term" value="F:ATP binding"/>
    <property type="evidence" value="ECO:0007669"/>
    <property type="project" value="UniProtKB-UniRule"/>
</dbReference>
<dbReference type="EMBL" id="JYHA01000136">
    <property type="protein sequence ID" value="KKB96102.1"/>
    <property type="molecule type" value="Genomic_DNA"/>
</dbReference>
<evidence type="ECO:0000256" key="2">
    <source>
        <dbReference type="ARBA" id="ARBA00007894"/>
    </source>
</evidence>
<dbReference type="EC" id="6.1.1.17" evidence="10"/>
<keyword evidence="8 10" id="KW-0648">Protein biosynthesis</keyword>
<keyword evidence="5 10" id="KW-0436">Ligase</keyword>
<comment type="similarity">
    <text evidence="2 10">Belongs to the class-I aminoacyl-tRNA synthetase family. Glutamate--tRNA ligase type 1 subfamily.</text>
</comment>
<feature type="domain" description="Aminoacyl-tRNA synthetase class I anticodon-binding" evidence="12">
    <location>
        <begin position="315"/>
        <end position="454"/>
    </location>
</feature>
<comment type="caution">
    <text evidence="10">Lacks conserved residue(s) required for the propagation of feature annotation.</text>
</comment>
<feature type="short sequence motif" description="'KMSKS' region" evidence="10">
    <location>
        <begin position="234"/>
        <end position="238"/>
    </location>
</feature>
<dbReference type="SUPFAM" id="SSF52374">
    <property type="entry name" value="Nucleotidylyl transferase"/>
    <property type="match status" value="1"/>
</dbReference>
<dbReference type="InterPro" id="IPR008925">
    <property type="entry name" value="aa_tRNA-synth_I_cd-bd_sf"/>
</dbReference>
<dbReference type="FunFam" id="3.40.50.620:FF:000007">
    <property type="entry name" value="Glutamate--tRNA ligase"/>
    <property type="match status" value="1"/>
</dbReference>
<name>A0A0F5MPV4_9RICK</name>
<evidence type="ECO:0000256" key="10">
    <source>
        <dbReference type="HAMAP-Rule" id="MF_00022"/>
    </source>
</evidence>
<reference evidence="13 14" key="1">
    <citation type="submission" date="2015-02" db="EMBL/GenBank/DDBJ databases">
        <title>Single cell genomics of a rare environmental alphaproteobacterium provides unique insights into Rickettsiaceae evolution.</title>
        <authorList>
            <person name="Martijn J."/>
            <person name="Schulz F."/>
            <person name="Zaremba-Niedzwiedzka K."/>
            <person name="Viklund J."/>
            <person name="Stepanauskas R."/>
            <person name="Andersson S.G.E."/>
            <person name="Horn M."/>
            <person name="Guy L."/>
            <person name="Ettema T.J.G."/>
        </authorList>
    </citation>
    <scope>NUCLEOTIDE SEQUENCE [LARGE SCALE GENOMIC DNA]</scope>
    <source>
        <strain evidence="13 14">SCGC AAA041-L04</strain>
    </source>
</reference>
<dbReference type="InterPro" id="IPR000924">
    <property type="entry name" value="Glu/Gln-tRNA-synth"/>
</dbReference>
<dbReference type="PANTHER" id="PTHR43311">
    <property type="entry name" value="GLUTAMATE--TRNA LIGASE"/>
    <property type="match status" value="1"/>
</dbReference>
<accession>A0A0F5MPV4</accession>
<evidence type="ECO:0000259" key="12">
    <source>
        <dbReference type="Pfam" id="PF19269"/>
    </source>
</evidence>
<proteinExistence type="inferred from homology"/>
<dbReference type="NCBIfam" id="TIGR00464">
    <property type="entry name" value="gltX_bact"/>
    <property type="match status" value="1"/>
</dbReference>
<keyword evidence="7 10" id="KW-0067">ATP-binding</keyword>
<evidence type="ECO:0000259" key="11">
    <source>
        <dbReference type="Pfam" id="PF00749"/>
    </source>
</evidence>
<dbReference type="PATRIC" id="fig|1607817.3.peg.820"/>
<dbReference type="HAMAP" id="MF_00022">
    <property type="entry name" value="Glu_tRNA_synth_type1"/>
    <property type="match status" value="1"/>
</dbReference>
<dbReference type="Pfam" id="PF19269">
    <property type="entry name" value="Anticodon_2"/>
    <property type="match status" value="1"/>
</dbReference>
<evidence type="ECO:0000256" key="6">
    <source>
        <dbReference type="ARBA" id="ARBA00022741"/>
    </source>
</evidence>
<comment type="catalytic activity">
    <reaction evidence="10">
        <text>tRNA(Glu) + L-glutamate + ATP = L-glutamyl-tRNA(Glu) + AMP + diphosphate</text>
        <dbReference type="Rhea" id="RHEA:23540"/>
        <dbReference type="Rhea" id="RHEA-COMP:9663"/>
        <dbReference type="Rhea" id="RHEA-COMP:9680"/>
        <dbReference type="ChEBI" id="CHEBI:29985"/>
        <dbReference type="ChEBI" id="CHEBI:30616"/>
        <dbReference type="ChEBI" id="CHEBI:33019"/>
        <dbReference type="ChEBI" id="CHEBI:78442"/>
        <dbReference type="ChEBI" id="CHEBI:78520"/>
        <dbReference type="ChEBI" id="CHEBI:456215"/>
        <dbReference type="EC" id="6.1.1.17"/>
    </reaction>
</comment>
<dbReference type="PRINTS" id="PR00987">
    <property type="entry name" value="TRNASYNTHGLU"/>
</dbReference>
<dbReference type="Gene3D" id="1.10.10.350">
    <property type="match status" value="1"/>
</dbReference>
<keyword evidence="9 10" id="KW-0030">Aminoacyl-tRNA synthetase</keyword>
<feature type="binding site" evidence="10">
    <location>
        <position position="237"/>
    </location>
    <ligand>
        <name>ATP</name>
        <dbReference type="ChEBI" id="CHEBI:30616"/>
    </ligand>
</feature>
<dbReference type="InterPro" id="IPR014729">
    <property type="entry name" value="Rossmann-like_a/b/a_fold"/>
</dbReference>
<evidence type="ECO:0000256" key="9">
    <source>
        <dbReference type="ARBA" id="ARBA00023146"/>
    </source>
</evidence>
<dbReference type="PANTHER" id="PTHR43311:SF2">
    <property type="entry name" value="GLUTAMATE--TRNA LIGASE, MITOCHONDRIAL-RELATED"/>
    <property type="match status" value="1"/>
</dbReference>
<dbReference type="GO" id="GO:0004818">
    <property type="term" value="F:glutamate-tRNA ligase activity"/>
    <property type="evidence" value="ECO:0007669"/>
    <property type="project" value="UniProtKB-UniRule"/>
</dbReference>
<comment type="subcellular location">
    <subcellularLocation>
        <location evidence="1 10">Cytoplasm</location>
    </subcellularLocation>
</comment>
<dbReference type="GO" id="GO:0008270">
    <property type="term" value="F:zinc ion binding"/>
    <property type="evidence" value="ECO:0007669"/>
    <property type="project" value="InterPro"/>
</dbReference>
<feature type="short sequence motif" description="'HIGH' region" evidence="10">
    <location>
        <begin position="9"/>
        <end position="19"/>
    </location>
</feature>
<evidence type="ECO:0000256" key="8">
    <source>
        <dbReference type="ARBA" id="ARBA00022917"/>
    </source>
</evidence>
<dbReference type="InterPro" id="IPR020058">
    <property type="entry name" value="Glu/Gln-tRNA-synth_Ib_cat-dom"/>
</dbReference>